<dbReference type="GO" id="GO:0015658">
    <property type="term" value="F:branched-chain amino acid transmembrane transporter activity"/>
    <property type="evidence" value="ECO:0007669"/>
    <property type="project" value="InterPro"/>
</dbReference>
<organism evidence="7 8">
    <name type="scientific">Methylobacterium currus</name>
    <dbReference type="NCBI Taxonomy" id="2051553"/>
    <lineage>
        <taxon>Bacteria</taxon>
        <taxon>Pseudomonadati</taxon>
        <taxon>Pseudomonadota</taxon>
        <taxon>Alphaproteobacteria</taxon>
        <taxon>Hyphomicrobiales</taxon>
        <taxon>Methylobacteriaceae</taxon>
        <taxon>Methylobacterium</taxon>
    </lineage>
</organism>
<gene>
    <name evidence="7" type="ORF">DA075_32935</name>
</gene>
<dbReference type="GO" id="GO:0005886">
    <property type="term" value="C:plasma membrane"/>
    <property type="evidence" value="ECO:0007669"/>
    <property type="project" value="UniProtKB-SubCell"/>
</dbReference>
<dbReference type="RefSeq" id="WP_099957317.1">
    <property type="nucleotide sequence ID" value="NZ_CP028844.1"/>
</dbReference>
<reference evidence="7 8" key="1">
    <citation type="submission" date="2018-04" db="EMBL/GenBank/DDBJ databases">
        <title>Methylobacterium sp. PR1016A genome.</title>
        <authorList>
            <person name="Park W."/>
        </authorList>
    </citation>
    <scope>NUCLEOTIDE SEQUENCE [LARGE SCALE GENOMIC DNA]</scope>
    <source>
        <strain evidence="7 8">PR1016A</strain>
    </source>
</reference>
<dbReference type="CDD" id="cd06581">
    <property type="entry name" value="TM_PBP1_LivM_like"/>
    <property type="match status" value="1"/>
</dbReference>
<dbReference type="PANTHER" id="PTHR30482">
    <property type="entry name" value="HIGH-AFFINITY BRANCHED-CHAIN AMINO ACID TRANSPORT SYSTEM PERMEASE"/>
    <property type="match status" value="1"/>
</dbReference>
<feature type="transmembrane region" description="Helical" evidence="6">
    <location>
        <begin position="285"/>
        <end position="305"/>
    </location>
</feature>
<dbReference type="InterPro" id="IPR043428">
    <property type="entry name" value="LivM-like"/>
</dbReference>
<dbReference type="OrthoDB" id="7917346at2"/>
<keyword evidence="8" id="KW-1185">Reference proteome</keyword>
<evidence type="ECO:0000256" key="1">
    <source>
        <dbReference type="ARBA" id="ARBA00004651"/>
    </source>
</evidence>
<dbReference type="EMBL" id="CP028844">
    <property type="protein sequence ID" value="AWB25660.1"/>
    <property type="molecule type" value="Genomic_DNA"/>
</dbReference>
<dbReference type="AlphaFoldDB" id="A0A2R4WVW7"/>
<keyword evidence="3 6" id="KW-0812">Transmembrane</keyword>
<evidence type="ECO:0000256" key="6">
    <source>
        <dbReference type="SAM" id="Phobius"/>
    </source>
</evidence>
<dbReference type="InterPro" id="IPR001851">
    <property type="entry name" value="ABC_transp_permease"/>
</dbReference>
<protein>
    <submittedName>
        <fullName evidence="7">Branched-chain amino acid ABC transporter permease</fullName>
    </submittedName>
</protein>
<dbReference type="KEGG" id="mee:DA075_32935"/>
<evidence type="ECO:0000256" key="3">
    <source>
        <dbReference type="ARBA" id="ARBA00022692"/>
    </source>
</evidence>
<keyword evidence="2" id="KW-1003">Cell membrane</keyword>
<evidence type="ECO:0000313" key="7">
    <source>
        <dbReference type="EMBL" id="AWB25660.1"/>
    </source>
</evidence>
<evidence type="ECO:0000313" key="8">
    <source>
        <dbReference type="Proteomes" id="UP000244755"/>
    </source>
</evidence>
<evidence type="ECO:0000256" key="5">
    <source>
        <dbReference type="ARBA" id="ARBA00023136"/>
    </source>
</evidence>
<feature type="transmembrane region" description="Helical" evidence="6">
    <location>
        <begin position="86"/>
        <end position="105"/>
    </location>
</feature>
<evidence type="ECO:0000256" key="2">
    <source>
        <dbReference type="ARBA" id="ARBA00022475"/>
    </source>
</evidence>
<accession>A0A2R4WVW7</accession>
<dbReference type="Pfam" id="PF02653">
    <property type="entry name" value="BPD_transp_2"/>
    <property type="match status" value="1"/>
</dbReference>
<dbReference type="PANTHER" id="PTHR30482:SF17">
    <property type="entry name" value="ABC TRANSPORTER ATP-BINDING PROTEIN"/>
    <property type="match status" value="1"/>
</dbReference>
<name>A0A2R4WVW7_9HYPH</name>
<keyword evidence="5 6" id="KW-0472">Membrane</keyword>
<feature type="transmembrane region" description="Helical" evidence="6">
    <location>
        <begin position="211"/>
        <end position="237"/>
    </location>
</feature>
<dbReference type="Proteomes" id="UP000244755">
    <property type="component" value="Chromosome 2"/>
</dbReference>
<keyword evidence="4 6" id="KW-1133">Transmembrane helix</keyword>
<comment type="subcellular location">
    <subcellularLocation>
        <location evidence="1">Cell membrane</location>
        <topology evidence="1">Multi-pass membrane protein</topology>
    </subcellularLocation>
</comment>
<sequence>MAARPLLGAALVPLAILLVSGLGYAAFPDDLAFLTHLIAISLLVLSLDLVTGYCGIATLGQAALFGVGAYAAGNACLGGLTDPVLLLLVGAAAGGAAGLASGAVVTRFRGLPQLVQSIAIGQLAAALANKLASWTGGSDGLAGIEPGPVLGLAAFDIYSRTAYVLAVAVLVLVVIGLTILVRSPFGATCRAIRDDDLRARMIGIAVYPRLVVMYGIAGAVAGIGGALTAITTGVVGLDSIGFERSAQALVMLTLGGAGTLWGALVGAFLFQVVEHFVAAYNPFHWITAVGAFLVLIVVLMPRGLASGLPEMVRSFRSSEVRSSGSWLSSTSLRLPRPFGSFKSSRLPGRQP</sequence>
<evidence type="ECO:0000256" key="4">
    <source>
        <dbReference type="ARBA" id="ARBA00022989"/>
    </source>
</evidence>
<feature type="transmembrane region" description="Helical" evidence="6">
    <location>
        <begin position="162"/>
        <end position="181"/>
    </location>
</feature>
<feature type="transmembrane region" description="Helical" evidence="6">
    <location>
        <begin position="249"/>
        <end position="273"/>
    </location>
</feature>
<proteinExistence type="predicted"/>